<reference evidence="1 2" key="1">
    <citation type="submission" date="2024-02" db="EMBL/GenBank/DDBJ databases">
        <authorList>
            <person name="Daric V."/>
            <person name="Darras S."/>
        </authorList>
    </citation>
    <scope>NUCLEOTIDE SEQUENCE [LARGE SCALE GENOMIC DNA]</scope>
</reference>
<comment type="caution">
    <text evidence="1">The sequence shown here is derived from an EMBL/GenBank/DDBJ whole genome shotgun (WGS) entry which is preliminary data.</text>
</comment>
<evidence type="ECO:0000313" key="2">
    <source>
        <dbReference type="Proteomes" id="UP001642483"/>
    </source>
</evidence>
<dbReference type="EMBL" id="CAWYQH010000152">
    <property type="protein sequence ID" value="CAK8696203.1"/>
    <property type="molecule type" value="Genomic_DNA"/>
</dbReference>
<name>A0ABP0GWT5_CLALP</name>
<dbReference type="Proteomes" id="UP001642483">
    <property type="component" value="Unassembled WGS sequence"/>
</dbReference>
<protein>
    <submittedName>
        <fullName evidence="1">Uncharacterized protein</fullName>
    </submittedName>
</protein>
<organism evidence="1 2">
    <name type="scientific">Clavelina lepadiformis</name>
    <name type="common">Light-bulb sea squirt</name>
    <name type="synonym">Ascidia lepadiformis</name>
    <dbReference type="NCBI Taxonomy" id="159417"/>
    <lineage>
        <taxon>Eukaryota</taxon>
        <taxon>Metazoa</taxon>
        <taxon>Chordata</taxon>
        <taxon>Tunicata</taxon>
        <taxon>Ascidiacea</taxon>
        <taxon>Aplousobranchia</taxon>
        <taxon>Clavelinidae</taxon>
        <taxon>Clavelina</taxon>
    </lineage>
</organism>
<keyword evidence="2" id="KW-1185">Reference proteome</keyword>
<accession>A0ABP0GWT5</accession>
<proteinExistence type="predicted"/>
<evidence type="ECO:0000313" key="1">
    <source>
        <dbReference type="EMBL" id="CAK8696203.1"/>
    </source>
</evidence>
<sequence length="222" mass="25456">MSVFIHQHSTYLLCNQVYSYKDFCKQYLSIKPLKEKYQGATEIFQKSYHKTLSGESDCEKSLTTGEFETHQIASSFTCPANNHCNAWIIWTRVVLSSRRRIRYRTIGYDLICGLLLCDPHIISRACSLEARRSRTTIVRRLRQHKLFQGASEPGKLFMLFPALLTNNLNPGGDSILIQRLFGGKKIFSRFKPTACWNVVVYRVAGVTHPPRSGGAIQDRRYS</sequence>
<gene>
    <name evidence="1" type="ORF">CVLEPA_LOCUS29377</name>
</gene>